<dbReference type="Proteomes" id="UP000790377">
    <property type="component" value="Unassembled WGS sequence"/>
</dbReference>
<name>A0ACB7ZUG9_9AGAM</name>
<accession>A0ACB7ZUG9</accession>
<keyword evidence="2" id="KW-1185">Reference proteome</keyword>
<proteinExistence type="predicted"/>
<protein>
    <submittedName>
        <fullName evidence="1">Uncharacterized protein</fullName>
    </submittedName>
</protein>
<evidence type="ECO:0000313" key="1">
    <source>
        <dbReference type="EMBL" id="KAH7904324.1"/>
    </source>
</evidence>
<sequence>MKAENALSKVIEVHVNDHNAFSNRALVRAHRFQWDVALADAQMSINIRPSVIGYVALSIALCGQGDVGDAMHSLDLGFIDGNGSVDTIRLFLLLKAIIVFNNVQGNEGIARITDLIKARPGNDASLCRSVQAYMYAQLGKAAINEQEYDRAVQHLASAISLGPFDMDSPGMGTISLVFGWNFDNLWLYIHEGKCEALYAAGRTKEAVESLHAMMDQVDEGTKAMMNTKDWLVDFKHRCTQISKTLGDEALRVHNYSEAVDQYSAALALDPSRDDIFVKRSEARAAMGKWKDALEDAEHTIKLNYSSPWGYERKHAALHGAQDYGNAIEALSAMLLKLENSPDLVTRKLRQQYVSPVDVDRAIQIAINQSFQNFPLRLVETTTGRLCDRDERINTFKTTTYCKELISSMTTDATFDHERIAEVVKNYFQYTMLSHRWEGKEPLLCDVQNTSVYDLESLYPVTKLQQFCRTARDAGYNWGWSDTCCIDKTNSVELQQSLNSMFDWYRDSSLTIVYLSDVPPSSKPGALAKSAWSTRGWTLQEFLAPNNILFFAKDWTPYLNDCSSNHKESTVIMQELEDATGIAAQALIGFHPGTTEVRQKLQWASTRITTVQEDVAYSLVGIFDVTLIVNYGEKKQKALGRLLEAIVSRSGDVTALDWAGRSSEYNSCLPADITVYEAAACAPPFIRREEMGKLVSELRSSVTPQLALTLYHRLDNQPPPRFANHRLTLPCIVFSITALDANGTHGRSRSNVYYATTDELKDVEITTSDRLSPFSPSRPPRWEMLLVRPWNRNLLGAADIASDVRNAAAAPPPSNAIPLGPSSQPPPEFDALTEAFKLVARLKQRFAALLLVRGHGGEYKRIASDYDIIAQVRDVNKLLVMDIRSIEIL</sequence>
<comment type="caution">
    <text evidence="1">The sequence shown here is derived from an EMBL/GenBank/DDBJ whole genome shotgun (WGS) entry which is preliminary data.</text>
</comment>
<evidence type="ECO:0000313" key="2">
    <source>
        <dbReference type="Proteomes" id="UP000790377"/>
    </source>
</evidence>
<dbReference type="EMBL" id="MU268520">
    <property type="protein sequence ID" value="KAH7904324.1"/>
    <property type="molecule type" value="Genomic_DNA"/>
</dbReference>
<organism evidence="1 2">
    <name type="scientific">Hygrophoropsis aurantiaca</name>
    <dbReference type="NCBI Taxonomy" id="72124"/>
    <lineage>
        <taxon>Eukaryota</taxon>
        <taxon>Fungi</taxon>
        <taxon>Dikarya</taxon>
        <taxon>Basidiomycota</taxon>
        <taxon>Agaricomycotina</taxon>
        <taxon>Agaricomycetes</taxon>
        <taxon>Agaricomycetidae</taxon>
        <taxon>Boletales</taxon>
        <taxon>Coniophorineae</taxon>
        <taxon>Hygrophoropsidaceae</taxon>
        <taxon>Hygrophoropsis</taxon>
    </lineage>
</organism>
<gene>
    <name evidence="1" type="ORF">BJ138DRAFT_934634</name>
</gene>
<reference evidence="1" key="1">
    <citation type="journal article" date="2021" name="New Phytol.">
        <title>Evolutionary innovations through gain and loss of genes in the ectomycorrhizal Boletales.</title>
        <authorList>
            <person name="Wu G."/>
            <person name="Miyauchi S."/>
            <person name="Morin E."/>
            <person name="Kuo A."/>
            <person name="Drula E."/>
            <person name="Varga T."/>
            <person name="Kohler A."/>
            <person name="Feng B."/>
            <person name="Cao Y."/>
            <person name="Lipzen A."/>
            <person name="Daum C."/>
            <person name="Hundley H."/>
            <person name="Pangilinan J."/>
            <person name="Johnson J."/>
            <person name="Barry K."/>
            <person name="LaButti K."/>
            <person name="Ng V."/>
            <person name="Ahrendt S."/>
            <person name="Min B."/>
            <person name="Choi I.G."/>
            <person name="Park H."/>
            <person name="Plett J.M."/>
            <person name="Magnuson J."/>
            <person name="Spatafora J.W."/>
            <person name="Nagy L.G."/>
            <person name="Henrissat B."/>
            <person name="Grigoriev I.V."/>
            <person name="Yang Z.L."/>
            <person name="Xu J."/>
            <person name="Martin F.M."/>
        </authorList>
    </citation>
    <scope>NUCLEOTIDE SEQUENCE</scope>
    <source>
        <strain evidence="1">ATCC 28755</strain>
    </source>
</reference>